<comment type="caution">
    <text evidence="1">The sequence shown here is derived from an EMBL/GenBank/DDBJ whole genome shotgun (WGS) entry which is preliminary data.</text>
</comment>
<dbReference type="EMBL" id="RHIB01000001">
    <property type="protein sequence ID" value="RNA69748.1"/>
    <property type="molecule type" value="Genomic_DNA"/>
</dbReference>
<gene>
    <name evidence="1" type="ORF">EBO34_07370</name>
</gene>
<name>A0A3M7TW02_9BACI</name>
<evidence type="ECO:0000313" key="1">
    <source>
        <dbReference type="EMBL" id="RNA69748.1"/>
    </source>
</evidence>
<evidence type="ECO:0000313" key="2">
    <source>
        <dbReference type="Proteomes" id="UP000278746"/>
    </source>
</evidence>
<proteinExistence type="predicted"/>
<sequence length="91" mass="10564">MFYQKTMLLNHLQAGRVNTFLTRASLCGWKIKKGMKGNEYDSFSPPEFNQDTREYRVALDKVTDLDGSRIVTTELVRIPFFDDLQVTITIE</sequence>
<dbReference type="AlphaFoldDB" id="A0A3M7TW02"/>
<protein>
    <submittedName>
        <fullName evidence="1">Uncharacterized protein</fullName>
    </submittedName>
</protein>
<keyword evidence="2" id="KW-1185">Reference proteome</keyword>
<accession>A0A3M7TW02</accession>
<reference evidence="1 2" key="1">
    <citation type="submission" date="2018-10" db="EMBL/GenBank/DDBJ databases">
        <title>Bacillus Keqinensis sp. nov., a moderately halophilic bacterium isolated from a saline-alkaline lake.</title>
        <authorList>
            <person name="Wang H."/>
        </authorList>
    </citation>
    <scope>NUCLEOTIDE SEQUENCE [LARGE SCALE GENOMIC DNA]</scope>
    <source>
        <strain evidence="1 2">KQ-3</strain>
    </source>
</reference>
<organism evidence="1 2">
    <name type="scientific">Alteribacter keqinensis</name>
    <dbReference type="NCBI Taxonomy" id="2483800"/>
    <lineage>
        <taxon>Bacteria</taxon>
        <taxon>Bacillati</taxon>
        <taxon>Bacillota</taxon>
        <taxon>Bacilli</taxon>
        <taxon>Bacillales</taxon>
        <taxon>Bacillaceae</taxon>
        <taxon>Alteribacter</taxon>
    </lineage>
</organism>
<dbReference type="Proteomes" id="UP000278746">
    <property type="component" value="Unassembled WGS sequence"/>
</dbReference>